<protein>
    <submittedName>
        <fullName evidence="3">Uncharacterized protein</fullName>
    </submittedName>
</protein>
<gene>
    <name evidence="3" type="ORF">TR92798</name>
</gene>
<dbReference type="EMBL" id="GEEE01006648">
    <property type="protein sequence ID" value="JAP56577.1"/>
    <property type="molecule type" value="Transcribed_RNA"/>
</dbReference>
<feature type="compositionally biased region" description="Pro residues" evidence="1">
    <location>
        <begin position="89"/>
        <end position="99"/>
    </location>
</feature>
<feature type="region of interest" description="Disordered" evidence="1">
    <location>
        <begin position="86"/>
        <end position="105"/>
    </location>
</feature>
<feature type="chain" id="PRO_5007051436" evidence="2">
    <location>
        <begin position="22"/>
        <end position="105"/>
    </location>
</feature>
<feature type="signal peptide" evidence="2">
    <location>
        <begin position="1"/>
        <end position="21"/>
    </location>
</feature>
<proteinExistence type="predicted"/>
<dbReference type="AlphaFoldDB" id="A0A0X3Q331"/>
<evidence type="ECO:0000256" key="2">
    <source>
        <dbReference type="SAM" id="SignalP"/>
    </source>
</evidence>
<sequence>PIPLFFFLVCPWFSRFPPCCPSPGPPSPPPPPNDYYQPPSLFPQPLTIPFSDCLPFSSHQLLPSLFSCLSMLCHKASFNLVLSVDQPTTPQPSRAPSPLPMTASV</sequence>
<reference evidence="3" key="1">
    <citation type="submission" date="2016-01" db="EMBL/GenBank/DDBJ databases">
        <title>Reference transcriptome for the parasite Schistocephalus solidus: insights into the molecular evolution of parasitism.</title>
        <authorList>
            <person name="Hebert F.O."/>
            <person name="Grambauer S."/>
            <person name="Barber I."/>
            <person name="Landry C.R."/>
            <person name="Aubin-Horth N."/>
        </authorList>
    </citation>
    <scope>NUCLEOTIDE SEQUENCE</scope>
</reference>
<keyword evidence="2" id="KW-0732">Signal</keyword>
<evidence type="ECO:0000256" key="1">
    <source>
        <dbReference type="SAM" id="MobiDB-lite"/>
    </source>
</evidence>
<feature type="non-terminal residue" evidence="3">
    <location>
        <position position="1"/>
    </location>
</feature>
<accession>A0A0X3Q331</accession>
<organism evidence="3">
    <name type="scientific">Schistocephalus solidus</name>
    <name type="common">Tapeworm</name>
    <dbReference type="NCBI Taxonomy" id="70667"/>
    <lineage>
        <taxon>Eukaryota</taxon>
        <taxon>Metazoa</taxon>
        <taxon>Spiralia</taxon>
        <taxon>Lophotrochozoa</taxon>
        <taxon>Platyhelminthes</taxon>
        <taxon>Cestoda</taxon>
        <taxon>Eucestoda</taxon>
        <taxon>Diphyllobothriidea</taxon>
        <taxon>Diphyllobothriidae</taxon>
        <taxon>Schistocephalus</taxon>
    </lineage>
</organism>
<evidence type="ECO:0000313" key="3">
    <source>
        <dbReference type="EMBL" id="JAP56577.1"/>
    </source>
</evidence>
<name>A0A0X3Q331_SCHSO</name>